<reference evidence="2" key="1">
    <citation type="submission" date="2019-05" db="EMBL/GenBank/DDBJ databases">
        <title>Annotation for the trematode Paragonimus heterotremus.</title>
        <authorList>
            <person name="Choi Y.-J."/>
        </authorList>
    </citation>
    <scope>NUCLEOTIDE SEQUENCE</scope>
    <source>
        <strain evidence="2">LC</strain>
    </source>
</reference>
<feature type="region of interest" description="Disordered" evidence="1">
    <location>
        <begin position="84"/>
        <end position="104"/>
    </location>
</feature>
<dbReference type="AlphaFoldDB" id="A0A8J4SSQ9"/>
<dbReference type="EMBL" id="LUCH01000775">
    <property type="protein sequence ID" value="KAF5404340.1"/>
    <property type="molecule type" value="Genomic_DNA"/>
</dbReference>
<organism evidence="2 3">
    <name type="scientific">Paragonimus heterotremus</name>
    <dbReference type="NCBI Taxonomy" id="100268"/>
    <lineage>
        <taxon>Eukaryota</taxon>
        <taxon>Metazoa</taxon>
        <taxon>Spiralia</taxon>
        <taxon>Lophotrochozoa</taxon>
        <taxon>Platyhelminthes</taxon>
        <taxon>Trematoda</taxon>
        <taxon>Digenea</taxon>
        <taxon>Plagiorchiida</taxon>
        <taxon>Troglotremata</taxon>
        <taxon>Troglotrematidae</taxon>
        <taxon>Paragonimus</taxon>
    </lineage>
</organism>
<keyword evidence="3" id="KW-1185">Reference proteome</keyword>
<gene>
    <name evidence="2" type="ORF">PHET_02310</name>
</gene>
<name>A0A8J4SSQ9_9TREM</name>
<dbReference type="Proteomes" id="UP000748531">
    <property type="component" value="Unassembled WGS sequence"/>
</dbReference>
<proteinExistence type="predicted"/>
<evidence type="ECO:0000313" key="3">
    <source>
        <dbReference type="Proteomes" id="UP000748531"/>
    </source>
</evidence>
<sequence>MPNITTESTVSQLLEMFSWLECPKRMLATMGYSSLPQCFLISVTGTVLTTSNHRPATSGPVVVQVALWACSNWRFSQRRRCADCRRSGNIPNTPSNNPKSGNSW</sequence>
<protein>
    <submittedName>
        <fullName evidence="2">Uncharacterized protein</fullName>
    </submittedName>
</protein>
<evidence type="ECO:0000256" key="1">
    <source>
        <dbReference type="SAM" id="MobiDB-lite"/>
    </source>
</evidence>
<feature type="compositionally biased region" description="Polar residues" evidence="1">
    <location>
        <begin position="89"/>
        <end position="104"/>
    </location>
</feature>
<accession>A0A8J4SSQ9</accession>
<evidence type="ECO:0000313" key="2">
    <source>
        <dbReference type="EMBL" id="KAF5404340.1"/>
    </source>
</evidence>
<comment type="caution">
    <text evidence="2">The sequence shown here is derived from an EMBL/GenBank/DDBJ whole genome shotgun (WGS) entry which is preliminary data.</text>
</comment>